<evidence type="ECO:0000313" key="1">
    <source>
        <dbReference type="EMBL" id="KMM83257.1"/>
    </source>
</evidence>
<dbReference type="Pfam" id="PF22752">
    <property type="entry name" value="DUF488-N3i"/>
    <property type="match status" value="1"/>
</dbReference>
<proteinExistence type="predicted"/>
<dbReference type="Proteomes" id="UP000183155">
    <property type="component" value="Unassembled WGS sequence"/>
</dbReference>
<keyword evidence="4" id="KW-1185">Reference proteome</keyword>
<dbReference type="Proteomes" id="UP000036395">
    <property type="component" value="Unassembled WGS sequence"/>
</dbReference>
<evidence type="ECO:0000313" key="2">
    <source>
        <dbReference type="EMBL" id="SEC74230.1"/>
    </source>
</evidence>
<sequence length="134" mass="15318">MIQCKRAYTPASPDDGTRVLVDRLWPRNCRKEDLPLTAWLPDAAPSTELRKTFKRGEKSFPQFAAAYRKELAASPQHWWALLQYAEKGTLTLIYSAHDPEANNAIVLAQWLEDELERCADASSPACYQSRFPDY</sequence>
<dbReference type="EMBL" id="FNRS01000001">
    <property type="protein sequence ID" value="SEC74230.1"/>
    <property type="molecule type" value="Genomic_DNA"/>
</dbReference>
<organism evidence="1 3">
    <name type="scientific">Pseudomonas taetrolens</name>
    <dbReference type="NCBI Taxonomy" id="47884"/>
    <lineage>
        <taxon>Bacteria</taxon>
        <taxon>Pseudomonadati</taxon>
        <taxon>Pseudomonadota</taxon>
        <taxon>Gammaproteobacteria</taxon>
        <taxon>Pseudomonadales</taxon>
        <taxon>Pseudomonadaceae</taxon>
        <taxon>Pseudomonas</taxon>
    </lineage>
</organism>
<accession>A0A0J6JHM7</accession>
<evidence type="ECO:0000313" key="3">
    <source>
        <dbReference type="Proteomes" id="UP000036395"/>
    </source>
</evidence>
<dbReference type="PANTHER" id="PTHR36849:SF1">
    <property type="entry name" value="CYTOPLASMIC PROTEIN"/>
    <property type="match status" value="1"/>
</dbReference>
<gene>
    <name evidence="2" type="ORF">SAMN04490203_3025</name>
    <name evidence="1" type="ORF">TU78_18900</name>
</gene>
<dbReference type="InterPro" id="IPR052552">
    <property type="entry name" value="YeaO-like"/>
</dbReference>
<name>A0A0J6JHM7_PSETA</name>
<reference evidence="2 4" key="2">
    <citation type="submission" date="2016-10" db="EMBL/GenBank/DDBJ databases">
        <authorList>
            <person name="Varghese N."/>
            <person name="Submissions S."/>
        </authorList>
    </citation>
    <scope>NUCLEOTIDE SEQUENCE [LARGE SCALE GENOMIC DNA]</scope>
    <source>
        <strain evidence="2 4">BS3652</strain>
    </source>
</reference>
<dbReference type="PANTHER" id="PTHR36849">
    <property type="entry name" value="CYTOPLASMIC PROTEIN-RELATED"/>
    <property type="match status" value="1"/>
</dbReference>
<protein>
    <submittedName>
        <fullName evidence="1">MarR family transcriptional regulator</fullName>
    </submittedName>
    <submittedName>
        <fullName evidence="2">Uncharacterized conserved protein YeaO, DUF488 family</fullName>
    </submittedName>
</protein>
<comment type="caution">
    <text evidence="1">The sequence shown here is derived from an EMBL/GenBank/DDBJ whole genome shotgun (WGS) entry which is preliminary data.</text>
</comment>
<dbReference type="AlphaFoldDB" id="A0A0J6JHM7"/>
<dbReference type="EMBL" id="JYLA01000008">
    <property type="protein sequence ID" value="KMM83257.1"/>
    <property type="molecule type" value="Genomic_DNA"/>
</dbReference>
<dbReference type="OrthoDB" id="9790745at2"/>
<evidence type="ECO:0000313" key="4">
    <source>
        <dbReference type="Proteomes" id="UP000183155"/>
    </source>
</evidence>
<dbReference type="PATRIC" id="fig|47884.3.peg.4280"/>
<reference evidence="1 3" key="1">
    <citation type="submission" date="2015-02" db="EMBL/GenBank/DDBJ databases">
        <title>Pseudomonas helleri sp. nov. and Pseudomonas weihenstephanensis sp. nov., isolated from raw cows milk.</title>
        <authorList>
            <person name="von Neubeck M."/>
            <person name="Huptas C."/>
            <person name="Wenning M."/>
            <person name="Scherer S."/>
        </authorList>
    </citation>
    <scope>NUCLEOTIDE SEQUENCE [LARGE SCALE GENOMIC DNA]</scope>
    <source>
        <strain evidence="1 3">DSM 21104</strain>
    </source>
</reference>
<dbReference type="RefSeq" id="WP_048383128.1">
    <property type="nucleotide sequence ID" value="NZ_FNRS01000001.1"/>
</dbReference>